<evidence type="ECO:0000313" key="3">
    <source>
        <dbReference type="Proteomes" id="UP000276301"/>
    </source>
</evidence>
<evidence type="ECO:0000256" key="1">
    <source>
        <dbReference type="SAM" id="Phobius"/>
    </source>
</evidence>
<dbReference type="InterPro" id="IPR012651">
    <property type="entry name" value="Thia_Transptr_ThiT"/>
</dbReference>
<feature type="transmembrane region" description="Helical" evidence="1">
    <location>
        <begin position="158"/>
        <end position="177"/>
    </location>
</feature>
<dbReference type="Pfam" id="PF09515">
    <property type="entry name" value="Thia_YuaJ"/>
    <property type="match status" value="1"/>
</dbReference>
<sequence length="190" mass="20622">MKPTTRKLTRSALMLALALLLSMIKFYHFPNGGSITAASMAPIIIISLMYDTRWALFTSFAYSLLQMLEGFYPPPVQSFGMFVALILLDYVVAFGVLGLAGPVARRFQKKPLGAAVGSIVVVFCRFFCSFLSGIIVWGSYAPEGTPVWIYSLTVNGPIMIGEMITTSVVVALLVKFIDFQKLAGKSSAAA</sequence>
<feature type="transmembrane region" description="Helical" evidence="1">
    <location>
        <begin position="79"/>
        <end position="100"/>
    </location>
</feature>
<dbReference type="AlphaFoldDB" id="A0A498CXN6"/>
<dbReference type="Proteomes" id="UP000276301">
    <property type="component" value="Unassembled WGS sequence"/>
</dbReference>
<dbReference type="GO" id="GO:0015234">
    <property type="term" value="F:thiamine transmembrane transporter activity"/>
    <property type="evidence" value="ECO:0007669"/>
    <property type="project" value="InterPro"/>
</dbReference>
<feature type="transmembrane region" description="Helical" evidence="1">
    <location>
        <begin position="112"/>
        <end position="138"/>
    </location>
</feature>
<dbReference type="GO" id="GO:0005886">
    <property type="term" value="C:plasma membrane"/>
    <property type="evidence" value="ECO:0007669"/>
    <property type="project" value="InterPro"/>
</dbReference>
<reference evidence="2 3" key="1">
    <citation type="submission" date="2018-10" db="EMBL/GenBank/DDBJ databases">
        <title>Anaerotruncus faecis sp. nov., isolated from human feces.</title>
        <authorList>
            <person name="Wang Y.-J."/>
        </authorList>
    </citation>
    <scope>NUCLEOTIDE SEQUENCE [LARGE SCALE GENOMIC DNA]</scope>
    <source>
        <strain evidence="2 3">22A2-44</strain>
    </source>
</reference>
<evidence type="ECO:0000313" key="2">
    <source>
        <dbReference type="EMBL" id="RLL13872.1"/>
    </source>
</evidence>
<dbReference type="RefSeq" id="WP_121586087.1">
    <property type="nucleotide sequence ID" value="NZ_RCHT01000002.1"/>
</dbReference>
<organism evidence="2 3">
    <name type="scientific">Anaerotruncus massiliensis</name>
    <name type="common">ex Liu et al. 2021</name>
    <dbReference type="NCBI Taxonomy" id="2321404"/>
    <lineage>
        <taxon>Bacteria</taxon>
        <taxon>Bacillati</taxon>
        <taxon>Bacillota</taxon>
        <taxon>Clostridia</taxon>
        <taxon>Eubacteriales</taxon>
        <taxon>Oscillospiraceae</taxon>
        <taxon>Anaerotruncus</taxon>
    </lineage>
</organism>
<gene>
    <name evidence="2" type="primary">thiT</name>
    <name evidence="2" type="ORF">D4A47_03000</name>
</gene>
<dbReference type="NCBIfam" id="TIGR02357">
    <property type="entry name" value="ECF_ThiT_YuaJ"/>
    <property type="match status" value="1"/>
</dbReference>
<protein>
    <submittedName>
        <fullName evidence="2">Energy-coupled thiamine transporter ThiT</fullName>
    </submittedName>
</protein>
<comment type="caution">
    <text evidence="2">The sequence shown here is derived from an EMBL/GenBank/DDBJ whole genome shotgun (WGS) entry which is preliminary data.</text>
</comment>
<keyword evidence="1" id="KW-1133">Transmembrane helix</keyword>
<proteinExistence type="predicted"/>
<keyword evidence="3" id="KW-1185">Reference proteome</keyword>
<dbReference type="EMBL" id="RCHT01000002">
    <property type="protein sequence ID" value="RLL13872.1"/>
    <property type="molecule type" value="Genomic_DNA"/>
</dbReference>
<accession>A0A498CXN6</accession>
<keyword evidence="1" id="KW-0472">Membrane</keyword>
<dbReference type="Gene3D" id="1.10.1760.20">
    <property type="match status" value="1"/>
</dbReference>
<keyword evidence="1" id="KW-0812">Transmembrane</keyword>
<name>A0A498CXN6_9FIRM</name>